<sequence length="446" mass="49501">MSCMRSVRALLVIAVPVFMIVSLQASGARWQQLQEEMESKEAAHKLEIEKYETQIRKLETAGKKCESVDKSMKNQQEKLQGKLQAKEAELRAKEKELTKTVAKIKDSEASAKDAEKKLDGASTKASQTQQNLLQREEEIEELKKESISALKASRDRAGVLRRGLQGSAALLAEKTVIIEQLNVTLAATLHSMTAQMRADAQSLLSSEDLMSKDKKFIFSRLRPAPQGGPTADSDPVLAGALESLKDARKEHSRLAQEFVAATNKTKVEQQQQQQQQQLQRLRSASGSSASHKAPDSRGQSQAVEPGRAADGVPPDSSSVPGTTPEGDEEEAGEDDGEMIGDIEWNGDTNQTSEAKHQRAEEEEKRKSRIERAMRKEAQRVEQQKYWDKYHLKKEREKKKKLAAEEAGADESAEKAEDGQASEMVEDMDTQTLTETEDTLQNSEDPE</sequence>
<feature type="compositionally biased region" description="Acidic residues" evidence="1">
    <location>
        <begin position="325"/>
        <end position="340"/>
    </location>
</feature>
<dbReference type="Proteomes" id="UP001190700">
    <property type="component" value="Unassembled WGS sequence"/>
</dbReference>
<feature type="compositionally biased region" description="Basic and acidic residues" evidence="1">
    <location>
        <begin position="353"/>
        <end position="389"/>
    </location>
</feature>
<dbReference type="AlphaFoldDB" id="A0AAE0L727"/>
<evidence type="ECO:0000313" key="3">
    <source>
        <dbReference type="EMBL" id="KAK3274488.1"/>
    </source>
</evidence>
<feature type="region of interest" description="Disordered" evidence="1">
    <location>
        <begin position="108"/>
        <end position="130"/>
    </location>
</feature>
<feature type="compositionally biased region" description="Basic and acidic residues" evidence="1">
    <location>
        <begin position="108"/>
        <end position="119"/>
    </location>
</feature>
<feature type="region of interest" description="Disordered" evidence="1">
    <location>
        <begin position="265"/>
        <end position="446"/>
    </location>
</feature>
<protein>
    <submittedName>
        <fullName evidence="3">Uncharacterized protein</fullName>
    </submittedName>
</protein>
<feature type="chain" id="PRO_5041989921" evidence="2">
    <location>
        <begin position="26"/>
        <end position="446"/>
    </location>
</feature>
<proteinExistence type="predicted"/>
<accession>A0AAE0L727</accession>
<feature type="compositionally biased region" description="Low complexity" evidence="1">
    <location>
        <begin position="269"/>
        <end position="282"/>
    </location>
</feature>
<gene>
    <name evidence="3" type="ORF">CYMTET_17327</name>
</gene>
<reference evidence="3 4" key="1">
    <citation type="journal article" date="2015" name="Genome Biol. Evol.">
        <title>Comparative Genomics of a Bacterivorous Green Alga Reveals Evolutionary Causalities and Consequences of Phago-Mixotrophic Mode of Nutrition.</title>
        <authorList>
            <person name="Burns J.A."/>
            <person name="Paasch A."/>
            <person name="Narechania A."/>
            <person name="Kim E."/>
        </authorList>
    </citation>
    <scope>NUCLEOTIDE SEQUENCE [LARGE SCALE GENOMIC DNA]</scope>
    <source>
        <strain evidence="3 4">PLY_AMNH</strain>
    </source>
</reference>
<dbReference type="EMBL" id="LGRX02007694">
    <property type="protein sequence ID" value="KAK3274488.1"/>
    <property type="molecule type" value="Genomic_DNA"/>
</dbReference>
<name>A0AAE0L727_9CHLO</name>
<evidence type="ECO:0000313" key="4">
    <source>
        <dbReference type="Proteomes" id="UP001190700"/>
    </source>
</evidence>
<organism evidence="3 4">
    <name type="scientific">Cymbomonas tetramitiformis</name>
    <dbReference type="NCBI Taxonomy" id="36881"/>
    <lineage>
        <taxon>Eukaryota</taxon>
        <taxon>Viridiplantae</taxon>
        <taxon>Chlorophyta</taxon>
        <taxon>Pyramimonadophyceae</taxon>
        <taxon>Pyramimonadales</taxon>
        <taxon>Pyramimonadaceae</taxon>
        <taxon>Cymbomonas</taxon>
    </lineage>
</organism>
<evidence type="ECO:0000256" key="2">
    <source>
        <dbReference type="SAM" id="SignalP"/>
    </source>
</evidence>
<keyword evidence="2" id="KW-0732">Signal</keyword>
<feature type="signal peptide" evidence="2">
    <location>
        <begin position="1"/>
        <end position="25"/>
    </location>
</feature>
<keyword evidence="4" id="KW-1185">Reference proteome</keyword>
<comment type="caution">
    <text evidence="3">The sequence shown here is derived from an EMBL/GenBank/DDBJ whole genome shotgun (WGS) entry which is preliminary data.</text>
</comment>
<evidence type="ECO:0000256" key="1">
    <source>
        <dbReference type="SAM" id="MobiDB-lite"/>
    </source>
</evidence>
<feature type="compositionally biased region" description="Basic residues" evidence="1">
    <location>
        <begin position="390"/>
        <end position="400"/>
    </location>
</feature>